<dbReference type="AlphaFoldDB" id="A0A917XJL0"/>
<dbReference type="PANTHER" id="PTHR43698:SF1">
    <property type="entry name" value="BLL4564 PROTEIN"/>
    <property type="match status" value="1"/>
</dbReference>
<organism evidence="2 3">
    <name type="scientific">Streptomyces fuscichromogenes</name>
    <dbReference type="NCBI Taxonomy" id="1324013"/>
    <lineage>
        <taxon>Bacteria</taxon>
        <taxon>Bacillati</taxon>
        <taxon>Actinomycetota</taxon>
        <taxon>Actinomycetes</taxon>
        <taxon>Kitasatosporales</taxon>
        <taxon>Streptomycetaceae</taxon>
        <taxon>Streptomyces</taxon>
    </lineage>
</organism>
<proteinExistence type="predicted"/>
<feature type="domain" description="Cupin type-2" evidence="1">
    <location>
        <begin position="40"/>
        <end position="97"/>
    </location>
</feature>
<dbReference type="InterPro" id="IPR014710">
    <property type="entry name" value="RmlC-like_jellyroll"/>
</dbReference>
<evidence type="ECO:0000313" key="2">
    <source>
        <dbReference type="EMBL" id="GGN32123.1"/>
    </source>
</evidence>
<gene>
    <name evidence="2" type="ORF">GCM10011578_070570</name>
</gene>
<dbReference type="InterPro" id="IPR011051">
    <property type="entry name" value="RmlC_Cupin_sf"/>
</dbReference>
<dbReference type="InterPro" id="IPR013096">
    <property type="entry name" value="Cupin_2"/>
</dbReference>
<reference evidence="2" key="1">
    <citation type="journal article" date="2014" name="Int. J. Syst. Evol. Microbiol.">
        <title>Complete genome sequence of Corynebacterium casei LMG S-19264T (=DSM 44701T), isolated from a smear-ripened cheese.</title>
        <authorList>
            <consortium name="US DOE Joint Genome Institute (JGI-PGF)"/>
            <person name="Walter F."/>
            <person name="Albersmeier A."/>
            <person name="Kalinowski J."/>
            <person name="Ruckert C."/>
        </authorList>
    </citation>
    <scope>NUCLEOTIDE SEQUENCE</scope>
    <source>
        <strain evidence="2">CGMCC 4.7110</strain>
    </source>
</reference>
<evidence type="ECO:0000259" key="1">
    <source>
        <dbReference type="Pfam" id="PF07883"/>
    </source>
</evidence>
<reference evidence="2" key="2">
    <citation type="submission" date="2020-09" db="EMBL/GenBank/DDBJ databases">
        <authorList>
            <person name="Sun Q."/>
            <person name="Zhou Y."/>
        </authorList>
    </citation>
    <scope>NUCLEOTIDE SEQUENCE</scope>
    <source>
        <strain evidence="2">CGMCC 4.7110</strain>
    </source>
</reference>
<dbReference type="RefSeq" id="WP_189266949.1">
    <property type="nucleotide sequence ID" value="NZ_BMML01000020.1"/>
</dbReference>
<keyword evidence="3" id="KW-1185">Reference proteome</keyword>
<accession>A0A917XJL0</accession>
<evidence type="ECO:0000313" key="3">
    <source>
        <dbReference type="Proteomes" id="UP000653411"/>
    </source>
</evidence>
<dbReference type="Pfam" id="PF07883">
    <property type="entry name" value="Cupin_2"/>
    <property type="match status" value="1"/>
</dbReference>
<dbReference type="EMBL" id="BMML01000020">
    <property type="protein sequence ID" value="GGN32123.1"/>
    <property type="molecule type" value="Genomic_DNA"/>
</dbReference>
<dbReference type="SUPFAM" id="SSF51182">
    <property type="entry name" value="RmlC-like cupins"/>
    <property type="match status" value="1"/>
</dbReference>
<dbReference type="InterPro" id="IPR047263">
    <property type="entry name" value="HNL-like_cupin"/>
</dbReference>
<sequence>MELLPKPPTMKLPEKWFTGDAWADVIYRGEEPSRARANAVRFAPGARTAWHSHGLGQALYIVEGIALIQSRGGDILEARPGDVVWTPPGEEHWHGAAPDHFMVHIALWETDEVDWLDHVTEAEYTGPRRSGRGTRNA</sequence>
<comment type="caution">
    <text evidence="2">The sequence shown here is derived from an EMBL/GenBank/DDBJ whole genome shotgun (WGS) entry which is preliminary data.</text>
</comment>
<dbReference type="PANTHER" id="PTHR43698">
    <property type="entry name" value="RIBD C-TERMINAL DOMAIN CONTAINING PROTEIN"/>
    <property type="match status" value="1"/>
</dbReference>
<dbReference type="Proteomes" id="UP000653411">
    <property type="component" value="Unassembled WGS sequence"/>
</dbReference>
<protein>
    <submittedName>
        <fullName evidence="2">Cupin</fullName>
    </submittedName>
</protein>
<dbReference type="CDD" id="cd02233">
    <property type="entry name" value="cupin_HNL-like"/>
    <property type="match status" value="1"/>
</dbReference>
<name>A0A917XJL0_9ACTN</name>
<dbReference type="Gene3D" id="2.60.120.10">
    <property type="entry name" value="Jelly Rolls"/>
    <property type="match status" value="1"/>
</dbReference>